<evidence type="ECO:0000313" key="7">
    <source>
        <dbReference type="Proteomes" id="UP000574390"/>
    </source>
</evidence>
<dbReference type="InterPro" id="IPR032630">
    <property type="entry name" value="P_typ_ATPase_c"/>
</dbReference>
<keyword evidence="4" id="KW-0812">Transmembrane</keyword>
<dbReference type="PANTHER" id="PTHR24092">
    <property type="entry name" value="PROBABLE PHOSPHOLIPID-TRANSPORTING ATPASE"/>
    <property type="match status" value="1"/>
</dbReference>
<dbReference type="PANTHER" id="PTHR24092:SF150">
    <property type="entry name" value="PHOSPHOLIPID-TRANSPORTING ATPASE"/>
    <property type="match status" value="1"/>
</dbReference>
<evidence type="ECO:0000313" key="6">
    <source>
        <dbReference type="EMBL" id="KAF4679375.1"/>
    </source>
</evidence>
<dbReference type="GO" id="GO:0140326">
    <property type="term" value="F:ATPase-coupled intramembrane lipid transporter activity"/>
    <property type="evidence" value="ECO:0007669"/>
    <property type="project" value="TreeGrafter"/>
</dbReference>
<dbReference type="Proteomes" id="UP000574390">
    <property type="component" value="Unassembled WGS sequence"/>
</dbReference>
<keyword evidence="3" id="KW-0460">Magnesium</keyword>
<dbReference type="Pfam" id="PF16212">
    <property type="entry name" value="PhoLip_ATPase_C"/>
    <property type="match status" value="1"/>
</dbReference>
<dbReference type="GO" id="GO:0046872">
    <property type="term" value="F:metal ion binding"/>
    <property type="evidence" value="ECO:0007669"/>
    <property type="project" value="UniProtKB-KW"/>
</dbReference>
<keyword evidence="4" id="KW-1133">Transmembrane helix</keyword>
<feature type="transmembrane region" description="Helical" evidence="4">
    <location>
        <begin position="124"/>
        <end position="145"/>
    </location>
</feature>
<feature type="transmembrane region" description="Helical" evidence="4">
    <location>
        <begin position="13"/>
        <end position="34"/>
    </location>
</feature>
<accession>A0A7J6N6C9</accession>
<feature type="domain" description="P-type ATPase C-terminal" evidence="5">
    <location>
        <begin position="2"/>
        <end position="180"/>
    </location>
</feature>
<organism evidence="6 7">
    <name type="scientific">Perkinsus olseni</name>
    <name type="common">Perkinsus atlanticus</name>
    <dbReference type="NCBI Taxonomy" id="32597"/>
    <lineage>
        <taxon>Eukaryota</taxon>
        <taxon>Sar</taxon>
        <taxon>Alveolata</taxon>
        <taxon>Perkinsozoa</taxon>
        <taxon>Perkinsea</taxon>
        <taxon>Perkinsida</taxon>
        <taxon>Perkinsidae</taxon>
        <taxon>Perkinsus</taxon>
    </lineage>
</organism>
<dbReference type="AlphaFoldDB" id="A0A7J6N6C9"/>
<evidence type="ECO:0000256" key="3">
    <source>
        <dbReference type="ARBA" id="ARBA00022842"/>
    </source>
</evidence>
<evidence type="ECO:0000256" key="2">
    <source>
        <dbReference type="ARBA" id="ARBA00022723"/>
    </source>
</evidence>
<dbReference type="GO" id="GO:0045332">
    <property type="term" value="P:phospholipid translocation"/>
    <property type="evidence" value="ECO:0007669"/>
    <property type="project" value="TreeGrafter"/>
</dbReference>
<evidence type="ECO:0000256" key="1">
    <source>
        <dbReference type="ARBA" id="ARBA00004141"/>
    </source>
</evidence>
<protein>
    <recommendedName>
        <fullName evidence="5">P-type ATPase C-terminal domain-containing protein</fullName>
    </recommendedName>
</protein>
<reference evidence="6 7" key="1">
    <citation type="submission" date="2020-04" db="EMBL/GenBank/DDBJ databases">
        <title>Perkinsus olseni comparative genomics.</title>
        <authorList>
            <person name="Bogema D.R."/>
        </authorList>
    </citation>
    <scope>NUCLEOTIDE SEQUENCE [LARGE SCALE GENOMIC DNA]</scope>
    <source>
        <strain evidence="6">ATCC PRA-205</strain>
    </source>
</reference>
<comment type="caution">
    <text evidence="6">The sequence shown here is derived from an EMBL/GenBank/DDBJ whole genome shotgun (WGS) entry which is preliminary data.</text>
</comment>
<comment type="subcellular location">
    <subcellularLocation>
        <location evidence="1">Membrane</location>
        <topology evidence="1">Multi-pass membrane protein</topology>
    </subcellularLocation>
</comment>
<dbReference type="GO" id="GO:0005886">
    <property type="term" value="C:plasma membrane"/>
    <property type="evidence" value="ECO:0007669"/>
    <property type="project" value="TreeGrafter"/>
</dbReference>
<name>A0A7J6N6C9_PEROL</name>
<feature type="transmembrane region" description="Helical" evidence="4">
    <location>
        <begin position="180"/>
        <end position="205"/>
    </location>
</feature>
<evidence type="ECO:0000259" key="5">
    <source>
        <dbReference type="Pfam" id="PF16212"/>
    </source>
</evidence>
<feature type="transmembrane region" description="Helical" evidence="4">
    <location>
        <begin position="151"/>
        <end position="168"/>
    </location>
</feature>
<feature type="transmembrane region" description="Helical" evidence="4">
    <location>
        <begin position="77"/>
        <end position="103"/>
    </location>
</feature>
<keyword evidence="2" id="KW-0479">Metal-binding</keyword>
<gene>
    <name evidence="6" type="ORF">FOZ62_029644</name>
</gene>
<evidence type="ECO:0000256" key="4">
    <source>
        <dbReference type="SAM" id="Phobius"/>
    </source>
</evidence>
<dbReference type="EMBL" id="JABANM010037986">
    <property type="protein sequence ID" value="KAF4679375.1"/>
    <property type="molecule type" value="Genomic_DNA"/>
</dbReference>
<sequence>NAFVVYYSVFKNAGFSLLPFVYGIVCAFSATNVYHVVLKQFYNTFFTALPVVAYAVFDHQGALAAGPGRPRFGAYNLAVWTLRGLWCAFSFCLGSLLPFTVLFHSLSPAGIYSVKGYAGMSTESLGLMATANSVIFFNAAIYIWSSSRPSHVLYAIGTILFIVVWVSMDQSVFSSSGRLYLCSPMGVAAVLLSLSLAGLSLFFVLDSRLARFMAVEESMELQEVSNRRVAEGGGATSSTTAAALE</sequence>
<proteinExistence type="predicted"/>
<feature type="non-terminal residue" evidence="6">
    <location>
        <position position="1"/>
    </location>
</feature>
<keyword evidence="4" id="KW-0472">Membrane</keyword>